<evidence type="ECO:0008006" key="3">
    <source>
        <dbReference type="Google" id="ProtNLM"/>
    </source>
</evidence>
<feature type="transmembrane region" description="Helical" evidence="1">
    <location>
        <begin position="336"/>
        <end position="357"/>
    </location>
</feature>
<reference evidence="2" key="1">
    <citation type="journal article" date="1998" name="Nucleic Acids Res.">
        <title>RNA editing in the free-living bodonid Bodo saltans.</title>
        <authorList>
            <person name="Blom D."/>
            <person name="de Haan A."/>
            <person name="van den Berg M."/>
            <person name="Sloof P."/>
            <person name="Jirku M."/>
            <person name="Lukes J."/>
            <person name="Benne R."/>
        </authorList>
    </citation>
    <scope>NUCLEOTIDE SEQUENCE</scope>
</reference>
<feature type="transmembrane region" description="Helical" evidence="1">
    <location>
        <begin position="233"/>
        <end position="254"/>
    </location>
</feature>
<name>O63547_BODSA</name>
<dbReference type="AlphaFoldDB" id="O63547"/>
<protein>
    <recommendedName>
        <fullName evidence="3">Transmembrane protein</fullName>
    </recommendedName>
</protein>
<feature type="transmembrane region" description="Helical" evidence="1">
    <location>
        <begin position="295"/>
        <end position="315"/>
    </location>
</feature>
<keyword evidence="1" id="KW-0812">Transmembrane</keyword>
<proteinExistence type="evidence at transcript level"/>
<feature type="transmembrane region" description="Helical" evidence="1">
    <location>
        <begin position="41"/>
        <end position="65"/>
    </location>
</feature>
<feature type="transmembrane region" description="Helical" evidence="1">
    <location>
        <begin position="72"/>
        <end position="98"/>
    </location>
</feature>
<evidence type="ECO:0000313" key="2">
    <source>
        <dbReference type="EMBL" id="AAC38977.1"/>
    </source>
</evidence>
<feature type="transmembrane region" description="Helical" evidence="1">
    <location>
        <begin position="155"/>
        <end position="182"/>
    </location>
</feature>
<keyword evidence="1" id="KW-0472">Membrane</keyword>
<sequence>MFKMGCFNLVLFLCFDCSRVFDLLCIRTYDFILWWFDIDYILFDFVFDLMVSITFIFVFIISFFLRILFSFIFLIVITNFNLCLSLTKTISCFIILFIFSNYSFLSNFINIGIASLFFFFEYIASCNMNIFCDFISHSSYLVVFVYNNACLNLMFSSFIFCLFYFTIIFLFSFIFFVMRSLFTISYDFVFNNFDSQVSIQNVALTRLKFNNLVILTMSYIYTSEVNHFSYLHYTSILFISCTFLIAIVFAYSMFKTQDCRLFILNMFWNFIINSCTFSIIVNTILVFFKFLFNEIFFLFNFSTIIFITSFFSILIKDFVFISSSMTQICCLTSYDILNFNVFNISCYSLNLCLILTLF</sequence>
<organism evidence="2">
    <name type="scientific">Bodo saltans</name>
    <name type="common">Flagellated protozoan</name>
    <dbReference type="NCBI Taxonomy" id="75058"/>
    <lineage>
        <taxon>Eukaryota</taxon>
        <taxon>Discoba</taxon>
        <taxon>Euglenozoa</taxon>
        <taxon>Kinetoplastea</taxon>
        <taxon>Metakinetoplastina</taxon>
        <taxon>Eubodonida</taxon>
        <taxon>Bodonidae</taxon>
        <taxon>Bodo</taxon>
    </lineage>
</organism>
<dbReference type="EMBL" id="AF041332">
    <property type="protein sequence ID" value="AAC38977.1"/>
    <property type="molecule type" value="mRNA"/>
</dbReference>
<feature type="transmembrane region" description="Helical" evidence="1">
    <location>
        <begin position="266"/>
        <end position="289"/>
    </location>
</feature>
<geneLocation type="mitochondrion" evidence="2"/>
<evidence type="ECO:0000256" key="1">
    <source>
        <dbReference type="SAM" id="Phobius"/>
    </source>
</evidence>
<feature type="transmembrane region" description="Helical" evidence="1">
    <location>
        <begin position="104"/>
        <end position="123"/>
    </location>
</feature>
<accession>O63547</accession>
<keyword evidence="1" id="KW-1133">Transmembrane helix</keyword>